<evidence type="ECO:0000313" key="3">
    <source>
        <dbReference type="Proteomes" id="UP001354989"/>
    </source>
</evidence>
<dbReference type="PROSITE" id="PS51257">
    <property type="entry name" value="PROKAR_LIPOPROTEIN"/>
    <property type="match status" value="1"/>
</dbReference>
<accession>A0ABM7VEY0</accession>
<feature type="domain" description="Spondin" evidence="1">
    <location>
        <begin position="34"/>
        <end position="192"/>
    </location>
</feature>
<keyword evidence="3" id="KW-1185">Reference proteome</keyword>
<reference evidence="2 3" key="1">
    <citation type="submission" date="2021-12" db="EMBL/GenBank/DDBJ databases">
        <title>Genome sequencing of bacteria with rrn-lacking chromosome and rrn-plasmid.</title>
        <authorList>
            <person name="Anda M."/>
            <person name="Iwasaki W."/>
        </authorList>
    </citation>
    <scope>NUCLEOTIDE SEQUENCE [LARGE SCALE GENOMIC DNA]</scope>
    <source>
        <strain evidence="2 3">NBRC 101262</strain>
    </source>
</reference>
<evidence type="ECO:0000259" key="1">
    <source>
        <dbReference type="Pfam" id="PF06468"/>
    </source>
</evidence>
<proteinExistence type="predicted"/>
<dbReference type="EMBL" id="AP025292">
    <property type="protein sequence ID" value="BDC99246.1"/>
    <property type="molecule type" value="Genomic_DNA"/>
</dbReference>
<protein>
    <recommendedName>
        <fullName evidence="1">Spondin domain-containing protein</fullName>
    </recommendedName>
</protein>
<dbReference type="RefSeq" id="WP_338396683.1">
    <property type="nucleotide sequence ID" value="NZ_AP025292.1"/>
</dbReference>
<evidence type="ECO:0000313" key="2">
    <source>
        <dbReference type="EMBL" id="BDC99246.1"/>
    </source>
</evidence>
<sequence>MKNLFLQLSFFILLLGAAACKTEESNKHLPHYQATYNIKISVLWGSEEFPADSVAEAAFGEWVFMTHNKKVGDKVENPLLRFFELPFTRPSGELQSFILAEEQSSGGLLSIAELNVKNGNAGMYGVLPAKKVPYTIEDEQITLTVDHPWMDAVARINPSPDWFASFTDVSLLSGDQWLSKISYSAAFHDAGIFHDELDSAFQYAPQSAMGDLAYVKNLLGIHPFDFYYENPDKKGDYPFRKIVRLDLELVEGSIQAGE</sequence>
<gene>
    <name evidence="2" type="ORF">PEPS_15270</name>
</gene>
<dbReference type="Proteomes" id="UP001354989">
    <property type="component" value="Chromosome"/>
</dbReference>
<organism evidence="2 3">
    <name type="scientific">Persicobacter psychrovividus</name>
    <dbReference type="NCBI Taxonomy" id="387638"/>
    <lineage>
        <taxon>Bacteria</taxon>
        <taxon>Pseudomonadati</taxon>
        <taxon>Bacteroidota</taxon>
        <taxon>Cytophagia</taxon>
        <taxon>Cytophagales</taxon>
        <taxon>Persicobacteraceae</taxon>
        <taxon>Persicobacter</taxon>
    </lineage>
</organism>
<name>A0ABM7VEY0_9BACT</name>
<dbReference type="InterPro" id="IPR038678">
    <property type="entry name" value="Spondin_N_sf"/>
</dbReference>
<dbReference type="Pfam" id="PF06468">
    <property type="entry name" value="Spond_N"/>
    <property type="match status" value="1"/>
</dbReference>
<dbReference type="Gene3D" id="2.60.40.2130">
    <property type="entry name" value="F-spondin domain"/>
    <property type="match status" value="1"/>
</dbReference>
<dbReference type="InterPro" id="IPR009465">
    <property type="entry name" value="Spondin_N"/>
</dbReference>